<keyword evidence="5 7" id="KW-0472">Membrane</keyword>
<dbReference type="Pfam" id="PF07851">
    <property type="entry name" value="TMEM120A-B"/>
    <property type="match status" value="1"/>
</dbReference>
<dbReference type="InParanoid" id="A0A1S3JTB2"/>
<dbReference type="GeneID" id="106175724"/>
<feature type="transmembrane region" description="Helical" evidence="7">
    <location>
        <begin position="297"/>
        <end position="319"/>
    </location>
</feature>
<dbReference type="GO" id="GO:0016020">
    <property type="term" value="C:membrane"/>
    <property type="evidence" value="ECO:0007669"/>
    <property type="project" value="UniProtKB-SubCell"/>
</dbReference>
<accession>A0A1S3JTB2</accession>
<keyword evidence="4 7" id="KW-1133">Transmembrane helix</keyword>
<dbReference type="OrthoDB" id="2015098at2759"/>
<evidence type="ECO:0000256" key="4">
    <source>
        <dbReference type="ARBA" id="ARBA00022989"/>
    </source>
</evidence>
<feature type="transmembrane region" description="Helical" evidence="7">
    <location>
        <begin position="153"/>
        <end position="175"/>
    </location>
</feature>
<dbReference type="InterPro" id="IPR012926">
    <property type="entry name" value="TMEM120A/B"/>
</dbReference>
<keyword evidence="6" id="KW-0175">Coiled coil</keyword>
<name>A0A1S3JTB2_LINAN</name>
<feature type="coiled-coil region" evidence="6">
    <location>
        <begin position="4"/>
        <end position="38"/>
    </location>
</feature>
<feature type="transmembrane region" description="Helical" evidence="7">
    <location>
        <begin position="214"/>
        <end position="237"/>
    </location>
</feature>
<dbReference type="Proteomes" id="UP000085678">
    <property type="component" value="Unplaced"/>
</dbReference>
<evidence type="ECO:0000256" key="2">
    <source>
        <dbReference type="ARBA" id="ARBA00009700"/>
    </source>
</evidence>
<proteinExistence type="inferred from homology"/>
<dbReference type="PANTHER" id="PTHR21433:SF0">
    <property type="entry name" value="TRANSMEMBRANE PROTEIN 120 HOMOLOG"/>
    <property type="match status" value="1"/>
</dbReference>
<evidence type="ECO:0000256" key="3">
    <source>
        <dbReference type="ARBA" id="ARBA00022692"/>
    </source>
</evidence>
<comment type="similarity">
    <text evidence="2">Belongs to the TMEM120 family.</text>
</comment>
<organism evidence="8 9">
    <name type="scientific">Lingula anatina</name>
    <name type="common">Brachiopod</name>
    <name type="synonym">Lingula unguis</name>
    <dbReference type="NCBI Taxonomy" id="7574"/>
    <lineage>
        <taxon>Eukaryota</taxon>
        <taxon>Metazoa</taxon>
        <taxon>Spiralia</taxon>
        <taxon>Lophotrochozoa</taxon>
        <taxon>Brachiopoda</taxon>
        <taxon>Linguliformea</taxon>
        <taxon>Lingulata</taxon>
        <taxon>Lingulida</taxon>
        <taxon>Linguloidea</taxon>
        <taxon>Lingulidae</taxon>
        <taxon>Lingula</taxon>
    </lineage>
</organism>
<protein>
    <submittedName>
        <fullName evidence="9">Transmembrane protein 120A</fullName>
    </submittedName>
</protein>
<evidence type="ECO:0000256" key="6">
    <source>
        <dbReference type="SAM" id="Coils"/>
    </source>
</evidence>
<dbReference type="RefSeq" id="XP_013413304.1">
    <property type="nucleotide sequence ID" value="XM_013557850.1"/>
</dbReference>
<reference evidence="9" key="1">
    <citation type="submission" date="2025-08" db="UniProtKB">
        <authorList>
            <consortium name="RefSeq"/>
        </authorList>
    </citation>
    <scope>IDENTIFICATION</scope>
    <source>
        <tissue evidence="9">Gonads</tissue>
    </source>
</reference>
<feature type="transmembrane region" description="Helical" evidence="7">
    <location>
        <begin position="182"/>
        <end position="202"/>
    </location>
</feature>
<sequence length="355" mass="42073">MSSLQSVIAEWEELETEFKELEENHKNYVSKVDEVKNLQAKCVNGIAHQRYRMKQVADNLKKYGKSNDQEIASLYQTIEERKTQFREFEDVLPHKNGIYLSIVLGQVNVSLLSKKDKYLYKQDYEKFKLIVSTISMVLAFCLLFFISSRYLDAAYHFLLVWYYCTLTIRESILIVNGSRIKGWWVAHHFVSTVCTGVLLIWPDGVTYRLFRQQFMIFSVYLSFVQVLQFYYQSGCLYRLRALGERHNMDITVEGFQSWMWKGLSFILPFLFGGYIFQFYNAYTLYHLAFHPQSELQVPVVCFMFFVLASGNAWTTLLVIREKLKSRLQESKPKLFRMKSKYKFNWNNNKETTKVL</sequence>
<keyword evidence="3 7" id="KW-0812">Transmembrane</keyword>
<comment type="subcellular location">
    <subcellularLocation>
        <location evidence="1">Membrane</location>
        <topology evidence="1">Multi-pass membrane protein</topology>
    </subcellularLocation>
</comment>
<feature type="transmembrane region" description="Helical" evidence="7">
    <location>
        <begin position="127"/>
        <end position="147"/>
    </location>
</feature>
<dbReference type="FunCoup" id="A0A1S3JTB2">
    <property type="interactions" value="222"/>
</dbReference>
<feature type="transmembrane region" description="Helical" evidence="7">
    <location>
        <begin position="258"/>
        <end position="277"/>
    </location>
</feature>
<keyword evidence="8" id="KW-1185">Reference proteome</keyword>
<evidence type="ECO:0000313" key="8">
    <source>
        <dbReference type="Proteomes" id="UP000085678"/>
    </source>
</evidence>
<dbReference type="PANTHER" id="PTHR21433">
    <property type="entry name" value="TRANSMEMBRANE PROTEIN INDUCED BY TUMOR NECROSIS FACTOR ALPHA"/>
    <property type="match status" value="1"/>
</dbReference>
<evidence type="ECO:0000256" key="1">
    <source>
        <dbReference type="ARBA" id="ARBA00004141"/>
    </source>
</evidence>
<evidence type="ECO:0000313" key="9">
    <source>
        <dbReference type="RefSeq" id="XP_013413304.1"/>
    </source>
</evidence>
<dbReference type="AlphaFoldDB" id="A0A1S3JTB2"/>
<dbReference type="KEGG" id="lak:106175724"/>
<gene>
    <name evidence="9" type="primary">LOC106175724</name>
</gene>
<evidence type="ECO:0000256" key="5">
    <source>
        <dbReference type="ARBA" id="ARBA00023136"/>
    </source>
</evidence>
<dbReference type="STRING" id="7574.A0A1S3JTB2"/>
<evidence type="ECO:0000256" key="7">
    <source>
        <dbReference type="SAM" id="Phobius"/>
    </source>
</evidence>